<evidence type="ECO:0000313" key="3">
    <source>
        <dbReference type="EMBL" id="MFC7388843.1"/>
    </source>
</evidence>
<name>A0ABW2PH81_9BACL</name>
<sequence length="244" mass="27748">MKKRVLLLMSIFLLIGSLSQAAIPEPKAYNDPSLIYLTLDDGPNWKTGKLLDVLKKHQVKATFFILGKNIKGNEHLIRRIVAEGHLIALHGMTHEREEFYASPMTAVRQMKDVQRLIYEVTGIHTNMARTIYGSDAGMTPAHWQAMDEAGFAIWDWNVGSLDHIYKKDNASVEQRVFNRLEANRVANIASIILAHDHSMTPEALDTIIRYAKERDYEFRTLEGIQTPHNFSDGWEPYVSDSATP</sequence>
<dbReference type="Proteomes" id="UP001596439">
    <property type="component" value="Unassembled WGS sequence"/>
</dbReference>
<evidence type="ECO:0000313" key="4">
    <source>
        <dbReference type="Proteomes" id="UP001596439"/>
    </source>
</evidence>
<dbReference type="InterPro" id="IPR011330">
    <property type="entry name" value="Glyco_hydro/deAcase_b/a-brl"/>
</dbReference>
<accession>A0ABW2PH81</accession>
<dbReference type="RefSeq" id="WP_214786393.1">
    <property type="nucleotide sequence ID" value="NZ_JANIEL010000007.1"/>
</dbReference>
<dbReference type="EC" id="3.-.-.-" evidence="3"/>
<dbReference type="PANTHER" id="PTHR10587">
    <property type="entry name" value="GLYCOSYL TRANSFERASE-RELATED"/>
    <property type="match status" value="1"/>
</dbReference>
<dbReference type="CDD" id="cd10944">
    <property type="entry name" value="CE4_SmPgdA_like"/>
    <property type="match status" value="1"/>
</dbReference>
<dbReference type="PROSITE" id="PS51677">
    <property type="entry name" value="NODB"/>
    <property type="match status" value="1"/>
</dbReference>
<evidence type="ECO:0000256" key="1">
    <source>
        <dbReference type="SAM" id="SignalP"/>
    </source>
</evidence>
<dbReference type="InterPro" id="IPR050248">
    <property type="entry name" value="Polysacc_deacetylase_ArnD"/>
</dbReference>
<reference evidence="4" key="1">
    <citation type="journal article" date="2019" name="Int. J. Syst. Evol. Microbiol.">
        <title>The Global Catalogue of Microorganisms (GCM) 10K type strain sequencing project: providing services to taxonomists for standard genome sequencing and annotation.</title>
        <authorList>
            <consortium name="The Broad Institute Genomics Platform"/>
            <consortium name="The Broad Institute Genome Sequencing Center for Infectious Disease"/>
            <person name="Wu L."/>
            <person name="Ma J."/>
        </authorList>
    </citation>
    <scope>NUCLEOTIDE SEQUENCE [LARGE SCALE GENOMIC DNA]</scope>
    <source>
        <strain evidence="4">CCUG 55590</strain>
    </source>
</reference>
<dbReference type="Gene3D" id="3.20.20.370">
    <property type="entry name" value="Glycoside hydrolase/deacetylase"/>
    <property type="match status" value="1"/>
</dbReference>
<protein>
    <submittedName>
        <fullName evidence="3">Polysaccharide deacetylase family protein</fullName>
        <ecNumber evidence="3">3.-.-.-</ecNumber>
    </submittedName>
</protein>
<proteinExistence type="predicted"/>
<feature type="chain" id="PRO_5045378824" evidence="1">
    <location>
        <begin position="22"/>
        <end position="244"/>
    </location>
</feature>
<feature type="domain" description="NodB homology" evidence="2">
    <location>
        <begin position="33"/>
        <end position="219"/>
    </location>
</feature>
<feature type="signal peptide" evidence="1">
    <location>
        <begin position="1"/>
        <end position="21"/>
    </location>
</feature>
<dbReference type="SUPFAM" id="SSF88713">
    <property type="entry name" value="Glycoside hydrolase/deacetylase"/>
    <property type="match status" value="1"/>
</dbReference>
<keyword evidence="4" id="KW-1185">Reference proteome</keyword>
<comment type="caution">
    <text evidence="3">The sequence shown here is derived from an EMBL/GenBank/DDBJ whole genome shotgun (WGS) entry which is preliminary data.</text>
</comment>
<dbReference type="PANTHER" id="PTHR10587:SF125">
    <property type="entry name" value="POLYSACCHARIDE DEACETYLASE YHEN-RELATED"/>
    <property type="match status" value="1"/>
</dbReference>
<gene>
    <name evidence="3" type="ORF">ACFQO8_01730</name>
</gene>
<keyword evidence="1" id="KW-0732">Signal</keyword>
<dbReference type="GO" id="GO:0016787">
    <property type="term" value="F:hydrolase activity"/>
    <property type="evidence" value="ECO:0007669"/>
    <property type="project" value="UniProtKB-KW"/>
</dbReference>
<organism evidence="3 4">
    <name type="scientific">Exiguobacterium aestuarii</name>
    <dbReference type="NCBI Taxonomy" id="273527"/>
    <lineage>
        <taxon>Bacteria</taxon>
        <taxon>Bacillati</taxon>
        <taxon>Bacillota</taxon>
        <taxon>Bacilli</taxon>
        <taxon>Bacillales</taxon>
        <taxon>Bacillales Family XII. Incertae Sedis</taxon>
        <taxon>Exiguobacterium</taxon>
    </lineage>
</organism>
<dbReference type="Pfam" id="PF01522">
    <property type="entry name" value="Polysacc_deac_1"/>
    <property type="match status" value="1"/>
</dbReference>
<keyword evidence="3" id="KW-0378">Hydrolase</keyword>
<dbReference type="EMBL" id="JBHTCE010000001">
    <property type="protein sequence ID" value="MFC7388843.1"/>
    <property type="molecule type" value="Genomic_DNA"/>
</dbReference>
<dbReference type="InterPro" id="IPR002509">
    <property type="entry name" value="NODB_dom"/>
</dbReference>
<evidence type="ECO:0000259" key="2">
    <source>
        <dbReference type="PROSITE" id="PS51677"/>
    </source>
</evidence>